<dbReference type="Proteomes" id="UP000422569">
    <property type="component" value="Chromosome"/>
</dbReference>
<accession>A0A6B8LUS2</accession>
<keyword evidence="4" id="KW-1185">Reference proteome</keyword>
<organism evidence="3 4">
    <name type="scientific">Methylocystis parvus</name>
    <dbReference type="NCBI Taxonomy" id="134"/>
    <lineage>
        <taxon>Bacteria</taxon>
        <taxon>Pseudomonadati</taxon>
        <taxon>Pseudomonadota</taxon>
        <taxon>Alphaproteobacteria</taxon>
        <taxon>Hyphomicrobiales</taxon>
        <taxon>Methylocystaceae</taxon>
        <taxon>Methylocystis</taxon>
    </lineage>
</organism>
<evidence type="ECO:0000313" key="3">
    <source>
        <dbReference type="EMBL" id="QGM96097.1"/>
    </source>
</evidence>
<evidence type="ECO:0000259" key="2">
    <source>
        <dbReference type="Pfam" id="PF13400"/>
    </source>
</evidence>
<gene>
    <name evidence="3" type="ORF">F7D14_00355</name>
</gene>
<proteinExistence type="predicted"/>
<feature type="domain" description="Putative Flp pilus-assembly TadG-like N-terminal" evidence="2">
    <location>
        <begin position="31"/>
        <end position="77"/>
    </location>
</feature>
<reference evidence="3 4" key="1">
    <citation type="submission" date="2019-09" db="EMBL/GenBank/DDBJ databases">
        <title>Isolation and complete genome sequencing of Methylocystis species.</title>
        <authorList>
            <person name="Rumah B.L."/>
            <person name="Stead C.E."/>
            <person name="Stevens B.C."/>
            <person name="Minton N.P."/>
            <person name="Grosse-Honebrink A."/>
            <person name="Zhang Y."/>
        </authorList>
    </citation>
    <scope>NUCLEOTIDE SEQUENCE [LARGE SCALE GENOMIC DNA]</scope>
    <source>
        <strain evidence="3 4">BRCS2</strain>
    </source>
</reference>
<keyword evidence="1" id="KW-0472">Membrane</keyword>
<name>A0A6B8LUS2_9HYPH</name>
<keyword evidence="1" id="KW-1133">Transmembrane helix</keyword>
<sequence length="431" mass="44633">MRAAWRIWSGAMRGLCGLARSGTRMTYDRRGNVAIFFSLSLLPLLAIVGAGFDFMAIGNLKSQLQAAADAGALRAARELRLARTGAYDLTPVARTAIAAHMLERTGANLAVRASLIDNNTAVQVKVSASYDPKVLRLVYKEPVQLSAKATARTNGFPICALGLDQTILGVATIYLESKAQVTAQFCAVQSNSKSPAGITALQNARLTAGQICSAGGTLGIKASFNPFAQNDCPIVADPLASRPPPPVGGCAHTNEIVDGGAATLMPGTYCGGLKATNGAVVNLSPGEYVIKDGPLTVDGKSTLNANGVGVYLTGAKATIQFASASTIKMTAPTSGPLAGILFFEDRASPLYQNHKLTSDNAPILLGTIYLPQGILTVDGNSPVGQQSAFTIIVARRLALMEGPNLVLNSDYASSNVPAPGGLTPGVSFLSQ</sequence>
<protein>
    <submittedName>
        <fullName evidence="3">Pilus assembly protein</fullName>
    </submittedName>
</protein>
<dbReference type="InterPro" id="IPR028087">
    <property type="entry name" value="Tad_N"/>
</dbReference>
<keyword evidence="1" id="KW-0812">Transmembrane</keyword>
<dbReference type="AlphaFoldDB" id="A0A6B8LUS2"/>
<feature type="transmembrane region" description="Helical" evidence="1">
    <location>
        <begin position="33"/>
        <end position="57"/>
    </location>
</feature>
<dbReference type="Pfam" id="PF13400">
    <property type="entry name" value="Tad"/>
    <property type="match status" value="1"/>
</dbReference>
<dbReference type="EMBL" id="CP044331">
    <property type="protein sequence ID" value="QGM96097.1"/>
    <property type="molecule type" value="Genomic_DNA"/>
</dbReference>
<evidence type="ECO:0000256" key="1">
    <source>
        <dbReference type="SAM" id="Phobius"/>
    </source>
</evidence>
<dbReference type="KEGG" id="mpar:F7D14_00355"/>
<evidence type="ECO:0000313" key="4">
    <source>
        <dbReference type="Proteomes" id="UP000422569"/>
    </source>
</evidence>